<evidence type="ECO:0000313" key="4">
    <source>
        <dbReference type="Proteomes" id="UP000799444"/>
    </source>
</evidence>
<keyword evidence="2" id="KW-0472">Membrane</keyword>
<name>A0A9P4RC32_9PLEO</name>
<dbReference type="AlphaFoldDB" id="A0A9P4RC32"/>
<accession>A0A9P4RC32</accession>
<dbReference type="Proteomes" id="UP000799444">
    <property type="component" value="Unassembled WGS sequence"/>
</dbReference>
<protein>
    <submittedName>
        <fullName evidence="3">Uncharacterized protein</fullName>
    </submittedName>
</protein>
<comment type="caution">
    <text evidence="3">The sequence shown here is derived from an EMBL/GenBank/DDBJ whole genome shotgun (WGS) entry which is preliminary data.</text>
</comment>
<keyword evidence="2" id="KW-1133">Transmembrane helix</keyword>
<dbReference type="EMBL" id="ML996100">
    <property type="protein sequence ID" value="KAF2740539.1"/>
    <property type="molecule type" value="Genomic_DNA"/>
</dbReference>
<dbReference type="OrthoDB" id="3781687at2759"/>
<sequence length="267" mass="29429">MMGRFETLNEQTQDVVTALIPSIATNFGVSNLVDSIPQDIRMRKWDCDRKEHIIDQSEDDPRNWGVQFLKDLLTISRHKMGKVDEFQSDLRMKLQKVRGLHGWVRLQDIKDLKNKYLGKEEPQVDSDSNDGGVISDEDSLASLSFGEEVRSGFSILPSMSSLFQNPLTSTSIVSSTRFTRSVVVPPRPFNPRSVEAIPSVAGWSLPLLAIVTALITGSAAIALVIIGRRSASHFRPPSLPTCPMATPSTTLTEASATSTTTASRHHI</sequence>
<keyword evidence="2" id="KW-0812">Transmembrane</keyword>
<evidence type="ECO:0000256" key="2">
    <source>
        <dbReference type="SAM" id="Phobius"/>
    </source>
</evidence>
<reference evidence="3" key="1">
    <citation type="journal article" date="2020" name="Stud. Mycol.">
        <title>101 Dothideomycetes genomes: a test case for predicting lifestyles and emergence of pathogens.</title>
        <authorList>
            <person name="Haridas S."/>
            <person name="Albert R."/>
            <person name="Binder M."/>
            <person name="Bloem J."/>
            <person name="Labutti K."/>
            <person name="Salamov A."/>
            <person name="Andreopoulos B."/>
            <person name="Baker S."/>
            <person name="Barry K."/>
            <person name="Bills G."/>
            <person name="Bluhm B."/>
            <person name="Cannon C."/>
            <person name="Castanera R."/>
            <person name="Culley D."/>
            <person name="Daum C."/>
            <person name="Ezra D."/>
            <person name="Gonzalez J."/>
            <person name="Henrissat B."/>
            <person name="Kuo A."/>
            <person name="Liang C."/>
            <person name="Lipzen A."/>
            <person name="Lutzoni F."/>
            <person name="Magnuson J."/>
            <person name="Mondo S."/>
            <person name="Nolan M."/>
            <person name="Ohm R."/>
            <person name="Pangilinan J."/>
            <person name="Park H.-J."/>
            <person name="Ramirez L."/>
            <person name="Alfaro M."/>
            <person name="Sun H."/>
            <person name="Tritt A."/>
            <person name="Yoshinaga Y."/>
            <person name="Zwiers L.-H."/>
            <person name="Turgeon B."/>
            <person name="Goodwin S."/>
            <person name="Spatafora J."/>
            <person name="Crous P."/>
            <person name="Grigoriev I."/>
        </authorList>
    </citation>
    <scope>NUCLEOTIDE SEQUENCE</scope>
    <source>
        <strain evidence="3">CBS 125425</strain>
    </source>
</reference>
<feature type="region of interest" description="Disordered" evidence="1">
    <location>
        <begin position="236"/>
        <end position="267"/>
    </location>
</feature>
<keyword evidence="4" id="KW-1185">Reference proteome</keyword>
<evidence type="ECO:0000256" key="1">
    <source>
        <dbReference type="SAM" id="MobiDB-lite"/>
    </source>
</evidence>
<feature type="compositionally biased region" description="Low complexity" evidence="1">
    <location>
        <begin position="245"/>
        <end position="267"/>
    </location>
</feature>
<feature type="transmembrane region" description="Helical" evidence="2">
    <location>
        <begin position="203"/>
        <end position="226"/>
    </location>
</feature>
<proteinExistence type="predicted"/>
<organism evidence="3 4">
    <name type="scientific">Polyplosphaeria fusca</name>
    <dbReference type="NCBI Taxonomy" id="682080"/>
    <lineage>
        <taxon>Eukaryota</taxon>
        <taxon>Fungi</taxon>
        <taxon>Dikarya</taxon>
        <taxon>Ascomycota</taxon>
        <taxon>Pezizomycotina</taxon>
        <taxon>Dothideomycetes</taxon>
        <taxon>Pleosporomycetidae</taxon>
        <taxon>Pleosporales</taxon>
        <taxon>Tetraplosphaeriaceae</taxon>
        <taxon>Polyplosphaeria</taxon>
    </lineage>
</organism>
<gene>
    <name evidence="3" type="ORF">EJ04DRAFT_213129</name>
</gene>
<evidence type="ECO:0000313" key="3">
    <source>
        <dbReference type="EMBL" id="KAF2740539.1"/>
    </source>
</evidence>